<dbReference type="GO" id="GO:0006508">
    <property type="term" value="P:proteolysis"/>
    <property type="evidence" value="ECO:0007669"/>
    <property type="project" value="InterPro"/>
</dbReference>
<proteinExistence type="inferred from homology"/>
<protein>
    <recommendedName>
        <fullName evidence="11">Peptidase S11 D-alanyl-D-alanine carboxypeptidase A N-terminal domain-containing protein</fullName>
    </recommendedName>
</protein>
<keyword evidence="10" id="KW-0812">Transmembrane</keyword>
<comment type="caution">
    <text evidence="12">The sequence shown here is derived from an EMBL/GenBank/DDBJ whole genome shotgun (WGS) entry which is preliminary data.</text>
</comment>
<gene>
    <name evidence="12" type="ORF">A2164_04615</name>
</gene>
<dbReference type="GO" id="GO:0009002">
    <property type="term" value="F:serine-type D-Ala-D-Ala carboxypeptidase activity"/>
    <property type="evidence" value="ECO:0007669"/>
    <property type="project" value="InterPro"/>
</dbReference>
<dbReference type="InterPro" id="IPR001967">
    <property type="entry name" value="Peptidase_S11_N"/>
</dbReference>
<evidence type="ECO:0000313" key="12">
    <source>
        <dbReference type="EMBL" id="OGD85344.1"/>
    </source>
</evidence>
<dbReference type="PANTHER" id="PTHR21581:SF6">
    <property type="entry name" value="TRAFFICKING PROTEIN PARTICLE COMPLEX SUBUNIT 12"/>
    <property type="match status" value="1"/>
</dbReference>
<feature type="active site" description="Acyl-ester intermediate" evidence="7">
    <location>
        <position position="108"/>
    </location>
</feature>
<reference evidence="12 13" key="1">
    <citation type="journal article" date="2016" name="Nat. Commun.">
        <title>Thousands of microbial genomes shed light on interconnected biogeochemical processes in an aquifer system.</title>
        <authorList>
            <person name="Anantharaman K."/>
            <person name="Brown C.T."/>
            <person name="Hug L.A."/>
            <person name="Sharon I."/>
            <person name="Castelle C.J."/>
            <person name="Probst A.J."/>
            <person name="Thomas B.C."/>
            <person name="Singh A."/>
            <person name="Wilkins M.J."/>
            <person name="Karaoz U."/>
            <person name="Brodie E.L."/>
            <person name="Williams K.H."/>
            <person name="Hubbard S.S."/>
            <person name="Banfield J.F."/>
        </authorList>
    </citation>
    <scope>NUCLEOTIDE SEQUENCE [LARGE SCALE GENOMIC DNA]</scope>
</reference>
<dbReference type="InterPro" id="IPR018044">
    <property type="entry name" value="Peptidase_S11"/>
</dbReference>
<keyword evidence="6" id="KW-0961">Cell wall biogenesis/degradation</keyword>
<evidence type="ECO:0000256" key="9">
    <source>
        <dbReference type="RuleBase" id="RU004016"/>
    </source>
</evidence>
<name>A0A1F5G0K2_9BACT</name>
<evidence type="ECO:0000259" key="11">
    <source>
        <dbReference type="Pfam" id="PF00768"/>
    </source>
</evidence>
<dbReference type="Gene3D" id="3.40.710.10">
    <property type="entry name" value="DD-peptidase/beta-lactamase superfamily"/>
    <property type="match status" value="1"/>
</dbReference>
<dbReference type="SUPFAM" id="SSF56601">
    <property type="entry name" value="beta-lactamase/transpeptidase-like"/>
    <property type="match status" value="1"/>
</dbReference>
<dbReference type="EMBL" id="MFAT01000071">
    <property type="protein sequence ID" value="OGD85344.1"/>
    <property type="molecule type" value="Genomic_DNA"/>
</dbReference>
<evidence type="ECO:0000256" key="5">
    <source>
        <dbReference type="ARBA" id="ARBA00022984"/>
    </source>
</evidence>
<dbReference type="InterPro" id="IPR012338">
    <property type="entry name" value="Beta-lactam/transpept-like"/>
</dbReference>
<evidence type="ECO:0000256" key="10">
    <source>
        <dbReference type="SAM" id="Phobius"/>
    </source>
</evidence>
<keyword evidence="2" id="KW-0732">Signal</keyword>
<keyword evidence="4" id="KW-0133">Cell shape</keyword>
<evidence type="ECO:0000256" key="4">
    <source>
        <dbReference type="ARBA" id="ARBA00022960"/>
    </source>
</evidence>
<dbReference type="GO" id="GO:0008360">
    <property type="term" value="P:regulation of cell shape"/>
    <property type="evidence" value="ECO:0007669"/>
    <property type="project" value="UniProtKB-KW"/>
</dbReference>
<keyword evidence="10" id="KW-1133">Transmembrane helix</keyword>
<evidence type="ECO:0000256" key="8">
    <source>
        <dbReference type="PIRSR" id="PIRSR618044-2"/>
    </source>
</evidence>
<dbReference type="PRINTS" id="PR00725">
    <property type="entry name" value="DADACBPTASE1"/>
</dbReference>
<dbReference type="Pfam" id="PF00768">
    <property type="entry name" value="Peptidase_S11"/>
    <property type="match status" value="1"/>
</dbReference>
<evidence type="ECO:0000256" key="7">
    <source>
        <dbReference type="PIRSR" id="PIRSR618044-1"/>
    </source>
</evidence>
<keyword evidence="5" id="KW-0573">Peptidoglycan synthesis</keyword>
<feature type="active site" description="Proton acceptor" evidence="7">
    <location>
        <position position="111"/>
    </location>
</feature>
<keyword evidence="3" id="KW-0378">Hydrolase</keyword>
<dbReference type="GO" id="GO:0009252">
    <property type="term" value="P:peptidoglycan biosynthetic process"/>
    <property type="evidence" value="ECO:0007669"/>
    <property type="project" value="UniProtKB-KW"/>
</dbReference>
<feature type="transmembrane region" description="Helical" evidence="10">
    <location>
        <begin position="12"/>
        <end position="30"/>
    </location>
</feature>
<evidence type="ECO:0000256" key="3">
    <source>
        <dbReference type="ARBA" id="ARBA00022801"/>
    </source>
</evidence>
<dbReference type="Proteomes" id="UP000176317">
    <property type="component" value="Unassembled WGS sequence"/>
</dbReference>
<sequence>MKFLLRKKVFNFEKRIFLIFVMVLAIFVILNKGQNHNIITNDSPIEKNIAYLNAINKIRGEVKWLPYGEGAKEEIRLMPKIQAGAVVNLESGQVLWSKNLNEKIAPASLSKLATVMTALDIAESDQTIDISESAATQIPTNIGLKTTEKLTLDEAVAASILTSANDACEAVAQTLGSKIGDGTADFMKLVNLKLTKIGVEDSYFETSTGLDSKNHYSTVYDLAIIAHEVKVNYSKISTLASLDYYNLPKNNNHKLYDLPNWNALLGTYPGVDGLKIGYTEKAGHTTLVTATRGDTRLIAIVIGAQSLEDREIAAATLLNFGFNKYGISEFPINQLNLVKRFNEWKQQLSLAR</sequence>
<dbReference type="PANTHER" id="PTHR21581">
    <property type="entry name" value="D-ALANYL-D-ALANINE CARBOXYPEPTIDASE"/>
    <property type="match status" value="1"/>
</dbReference>
<feature type="domain" description="Peptidase S11 D-alanyl-D-alanine carboxypeptidase A N-terminal" evidence="11">
    <location>
        <begin position="80"/>
        <end position="305"/>
    </location>
</feature>
<dbReference type="AlphaFoldDB" id="A0A1F5G0K2"/>
<evidence type="ECO:0000256" key="2">
    <source>
        <dbReference type="ARBA" id="ARBA00022729"/>
    </source>
</evidence>
<dbReference type="GO" id="GO:0071555">
    <property type="term" value="P:cell wall organization"/>
    <property type="evidence" value="ECO:0007669"/>
    <property type="project" value="UniProtKB-KW"/>
</dbReference>
<comment type="similarity">
    <text evidence="1 9">Belongs to the peptidase S11 family.</text>
</comment>
<evidence type="ECO:0000256" key="1">
    <source>
        <dbReference type="ARBA" id="ARBA00007164"/>
    </source>
</evidence>
<organism evidence="12 13">
    <name type="scientific">Candidatus Curtissbacteria bacterium RBG_13_35_7</name>
    <dbReference type="NCBI Taxonomy" id="1797705"/>
    <lineage>
        <taxon>Bacteria</taxon>
        <taxon>Candidatus Curtissiibacteriota</taxon>
    </lineage>
</organism>
<feature type="active site" evidence="7">
    <location>
        <position position="163"/>
    </location>
</feature>
<feature type="binding site" evidence="8">
    <location>
        <position position="275"/>
    </location>
    <ligand>
        <name>substrate</name>
    </ligand>
</feature>
<evidence type="ECO:0000256" key="6">
    <source>
        <dbReference type="ARBA" id="ARBA00023316"/>
    </source>
</evidence>
<evidence type="ECO:0000313" key="13">
    <source>
        <dbReference type="Proteomes" id="UP000176317"/>
    </source>
</evidence>
<keyword evidence="10" id="KW-0472">Membrane</keyword>
<accession>A0A1F5G0K2</accession>